<proteinExistence type="predicted"/>
<sequence length="71" mass="7832">MLKPPSGLYIYKPVSSEPLIFARRTKTKTCGVISFFCESIRTAIVIILPPLKPLAGSYKLFSDDASVIRDA</sequence>
<evidence type="ECO:0000313" key="1">
    <source>
        <dbReference type="EMBL" id="PRQ53101.1"/>
    </source>
</evidence>
<dbReference type="Gramene" id="PRQ53101">
    <property type="protein sequence ID" value="PRQ53101"/>
    <property type="gene ID" value="RchiOBHm_Chr2g0162781"/>
</dbReference>
<evidence type="ECO:0000313" key="2">
    <source>
        <dbReference type="Proteomes" id="UP000238479"/>
    </source>
</evidence>
<dbReference type="Proteomes" id="UP000238479">
    <property type="component" value="Chromosome 2"/>
</dbReference>
<gene>
    <name evidence="1" type="ORF">RchiOBHm_Chr2g0162781</name>
</gene>
<dbReference type="AlphaFoldDB" id="A0A2P6S365"/>
<protein>
    <submittedName>
        <fullName evidence="1">Uncharacterized protein</fullName>
    </submittedName>
</protein>
<comment type="caution">
    <text evidence="1">The sequence shown here is derived from an EMBL/GenBank/DDBJ whole genome shotgun (WGS) entry which is preliminary data.</text>
</comment>
<name>A0A2P6S365_ROSCH</name>
<dbReference type="EMBL" id="PDCK01000040">
    <property type="protein sequence ID" value="PRQ53101.1"/>
    <property type="molecule type" value="Genomic_DNA"/>
</dbReference>
<keyword evidence="2" id="KW-1185">Reference proteome</keyword>
<accession>A0A2P6S365</accession>
<reference evidence="1 2" key="1">
    <citation type="journal article" date="2018" name="Nat. Genet.">
        <title>The Rosa genome provides new insights in the design of modern roses.</title>
        <authorList>
            <person name="Bendahmane M."/>
        </authorList>
    </citation>
    <scope>NUCLEOTIDE SEQUENCE [LARGE SCALE GENOMIC DNA]</scope>
    <source>
        <strain evidence="2">cv. Old Blush</strain>
    </source>
</reference>
<organism evidence="1 2">
    <name type="scientific">Rosa chinensis</name>
    <name type="common">China rose</name>
    <dbReference type="NCBI Taxonomy" id="74649"/>
    <lineage>
        <taxon>Eukaryota</taxon>
        <taxon>Viridiplantae</taxon>
        <taxon>Streptophyta</taxon>
        <taxon>Embryophyta</taxon>
        <taxon>Tracheophyta</taxon>
        <taxon>Spermatophyta</taxon>
        <taxon>Magnoliopsida</taxon>
        <taxon>eudicotyledons</taxon>
        <taxon>Gunneridae</taxon>
        <taxon>Pentapetalae</taxon>
        <taxon>rosids</taxon>
        <taxon>fabids</taxon>
        <taxon>Rosales</taxon>
        <taxon>Rosaceae</taxon>
        <taxon>Rosoideae</taxon>
        <taxon>Rosoideae incertae sedis</taxon>
        <taxon>Rosa</taxon>
    </lineage>
</organism>